<evidence type="ECO:0000259" key="2">
    <source>
        <dbReference type="PROSITE" id="PS50278"/>
    </source>
</evidence>
<comment type="caution">
    <text evidence="3">The sequence shown here is derived from an EMBL/GenBank/DDBJ whole genome shotgun (WGS) entry which is preliminary data.</text>
</comment>
<dbReference type="InterPro" id="IPR029034">
    <property type="entry name" value="Cystine-knot_cytokine"/>
</dbReference>
<dbReference type="EMBL" id="JAWQEG010001172">
    <property type="protein sequence ID" value="KAK3881823.1"/>
    <property type="molecule type" value="Genomic_DNA"/>
</dbReference>
<dbReference type="SUPFAM" id="SSF57501">
    <property type="entry name" value="Cystine-knot cytokines"/>
    <property type="match status" value="1"/>
</dbReference>
<evidence type="ECO:0000256" key="1">
    <source>
        <dbReference type="SAM" id="MobiDB-lite"/>
    </source>
</evidence>
<sequence length="297" mass="33295">MDISDLLRLNSLTNISDFASFLSIDLPPEEKEKDRPSDDVRIHTRFGTPSETVEEVKMAEMANCKPELTTVSLDLPKKPTPIFFPTCVRIEQCGGCCYGPLLTCRPTVTEVVRLKVLKTTSSAASSRNSNTNNRPGSGSERSRGTTTRRRRRRRQSVPSFHEVQVERHTACGCGCRVQASDCNLQVQDYREGECACVCKNRDEKTKCEEQNSTKYWDNASCNCYCRRPLDCSTGQFFSHESCKCEEVVGRSGLRGPTVEDTFLTLQPVPIVPFRRGGGGGVIPFTPRRRKPVRVPLF</sequence>
<evidence type="ECO:0000313" key="4">
    <source>
        <dbReference type="Proteomes" id="UP001286313"/>
    </source>
</evidence>
<proteinExistence type="predicted"/>
<dbReference type="AlphaFoldDB" id="A0AAE1G1W6"/>
<gene>
    <name evidence="3" type="ORF">Pcinc_013755</name>
</gene>
<name>A0AAE1G1W6_PETCI</name>
<feature type="compositionally biased region" description="Basic residues" evidence="1">
    <location>
        <begin position="146"/>
        <end position="155"/>
    </location>
</feature>
<accession>A0AAE1G1W6</accession>
<evidence type="ECO:0000313" key="3">
    <source>
        <dbReference type="EMBL" id="KAK3881823.1"/>
    </source>
</evidence>
<dbReference type="GO" id="GO:0016020">
    <property type="term" value="C:membrane"/>
    <property type="evidence" value="ECO:0007669"/>
    <property type="project" value="InterPro"/>
</dbReference>
<protein>
    <recommendedName>
        <fullName evidence="2">Platelet-derived growth factor (PDGF) family profile domain-containing protein</fullName>
    </recommendedName>
</protein>
<feature type="domain" description="Platelet-derived growth factor (PDGF) family profile" evidence="2">
    <location>
        <begin position="51"/>
        <end position="178"/>
    </location>
</feature>
<organism evidence="3 4">
    <name type="scientific">Petrolisthes cinctipes</name>
    <name type="common">Flat porcelain crab</name>
    <dbReference type="NCBI Taxonomy" id="88211"/>
    <lineage>
        <taxon>Eukaryota</taxon>
        <taxon>Metazoa</taxon>
        <taxon>Ecdysozoa</taxon>
        <taxon>Arthropoda</taxon>
        <taxon>Crustacea</taxon>
        <taxon>Multicrustacea</taxon>
        <taxon>Malacostraca</taxon>
        <taxon>Eumalacostraca</taxon>
        <taxon>Eucarida</taxon>
        <taxon>Decapoda</taxon>
        <taxon>Pleocyemata</taxon>
        <taxon>Anomura</taxon>
        <taxon>Galatheoidea</taxon>
        <taxon>Porcellanidae</taxon>
        <taxon>Petrolisthes</taxon>
    </lineage>
</organism>
<feature type="region of interest" description="Disordered" evidence="1">
    <location>
        <begin position="120"/>
        <end position="159"/>
    </location>
</feature>
<dbReference type="Pfam" id="PF00341">
    <property type="entry name" value="PDGF"/>
    <property type="match status" value="1"/>
</dbReference>
<reference evidence="3" key="1">
    <citation type="submission" date="2023-10" db="EMBL/GenBank/DDBJ databases">
        <title>Genome assemblies of two species of porcelain crab, Petrolisthes cinctipes and Petrolisthes manimaculis (Anomura: Porcellanidae).</title>
        <authorList>
            <person name="Angst P."/>
        </authorList>
    </citation>
    <scope>NUCLEOTIDE SEQUENCE</scope>
    <source>
        <strain evidence="3">PB745_01</strain>
        <tissue evidence="3">Gill</tissue>
    </source>
</reference>
<dbReference type="PROSITE" id="PS50278">
    <property type="entry name" value="PDGF_2"/>
    <property type="match status" value="1"/>
</dbReference>
<dbReference type="Proteomes" id="UP001286313">
    <property type="component" value="Unassembled WGS sequence"/>
</dbReference>
<dbReference type="GO" id="GO:0008083">
    <property type="term" value="F:growth factor activity"/>
    <property type="evidence" value="ECO:0007669"/>
    <property type="project" value="InterPro"/>
</dbReference>
<dbReference type="InterPro" id="IPR000072">
    <property type="entry name" value="PDGF/VEGF_dom"/>
</dbReference>
<keyword evidence="4" id="KW-1185">Reference proteome</keyword>
<dbReference type="Gene3D" id="2.10.90.10">
    <property type="entry name" value="Cystine-knot cytokines"/>
    <property type="match status" value="1"/>
</dbReference>
<feature type="compositionally biased region" description="Low complexity" evidence="1">
    <location>
        <begin position="120"/>
        <end position="139"/>
    </location>
</feature>